<dbReference type="EMBL" id="CP042190">
    <property type="protein sequence ID" value="QDS71320.1"/>
    <property type="molecule type" value="Genomic_DNA"/>
</dbReference>
<dbReference type="Proteomes" id="UP000316270">
    <property type="component" value="Chromosome 6"/>
</dbReference>
<dbReference type="OrthoDB" id="4808771at2759"/>
<evidence type="ECO:0000313" key="1">
    <source>
        <dbReference type="EMBL" id="QDS71320.1"/>
    </source>
</evidence>
<accession>A0A517L6Q8</accession>
<name>A0A517L6Q8_9PEZI</name>
<keyword evidence="2" id="KW-1185">Reference proteome</keyword>
<dbReference type="AlphaFoldDB" id="A0A517L6Q8"/>
<reference evidence="1 2" key="1">
    <citation type="submission" date="2019-07" db="EMBL/GenBank/DDBJ databases">
        <title>Finished genome of Venturia effusa.</title>
        <authorList>
            <person name="Young C.A."/>
            <person name="Cox M.P."/>
            <person name="Ganley A.R.D."/>
            <person name="David W.J."/>
        </authorList>
    </citation>
    <scope>NUCLEOTIDE SEQUENCE [LARGE SCALE GENOMIC DNA]</scope>
    <source>
        <strain evidence="2">albino</strain>
    </source>
</reference>
<evidence type="ECO:0000313" key="2">
    <source>
        <dbReference type="Proteomes" id="UP000316270"/>
    </source>
</evidence>
<organism evidence="1 2">
    <name type="scientific">Venturia effusa</name>
    <dbReference type="NCBI Taxonomy" id="50376"/>
    <lineage>
        <taxon>Eukaryota</taxon>
        <taxon>Fungi</taxon>
        <taxon>Dikarya</taxon>
        <taxon>Ascomycota</taxon>
        <taxon>Pezizomycotina</taxon>
        <taxon>Dothideomycetes</taxon>
        <taxon>Pleosporomycetidae</taxon>
        <taxon>Venturiales</taxon>
        <taxon>Venturiaceae</taxon>
        <taxon>Venturia</taxon>
    </lineage>
</organism>
<protein>
    <submittedName>
        <fullName evidence="1">Uncharacterized protein</fullName>
    </submittedName>
</protein>
<sequence length="127" mass="14120">MPTTVTVPAYIKLPNYPQSSPAIEMQISVMTLLALAATGLCAKQETDPKDEPDSKPKPNPKCKYDWVNYTSVCQKGDNLFCDGNSSTGCKPPEEGSLDDYAKYLNVQSCSDTKQWETCKQYFCCKKD</sequence>
<proteinExistence type="predicted"/>
<gene>
    <name evidence="1" type="ORF">FKW77_001963</name>
</gene>